<comment type="caution">
    <text evidence="11">The sequence shown here is derived from an EMBL/GenBank/DDBJ whole genome shotgun (WGS) entry which is preliminary data.</text>
</comment>
<protein>
    <recommendedName>
        <fullName evidence="2">histidine kinase</fullName>
        <ecNumber evidence="2">2.7.13.3</ecNumber>
    </recommendedName>
</protein>
<dbReference type="Gene3D" id="1.10.287.130">
    <property type="match status" value="1"/>
</dbReference>
<dbReference type="PRINTS" id="PR00344">
    <property type="entry name" value="BCTRLSENSOR"/>
</dbReference>
<feature type="domain" description="PAS" evidence="10">
    <location>
        <begin position="399"/>
        <end position="444"/>
    </location>
</feature>
<keyword evidence="7" id="KW-0812">Transmembrane</keyword>
<dbReference type="PROSITE" id="PS50112">
    <property type="entry name" value="PAS"/>
    <property type="match status" value="1"/>
</dbReference>
<dbReference type="SUPFAM" id="SSF52172">
    <property type="entry name" value="CheY-like"/>
    <property type="match status" value="1"/>
</dbReference>
<dbReference type="SMART" id="SM00448">
    <property type="entry name" value="REC"/>
    <property type="match status" value="1"/>
</dbReference>
<evidence type="ECO:0000259" key="8">
    <source>
        <dbReference type="PROSITE" id="PS50109"/>
    </source>
</evidence>
<evidence type="ECO:0000313" key="12">
    <source>
        <dbReference type="Proteomes" id="UP000705867"/>
    </source>
</evidence>
<accession>A0A953JCK0</accession>
<dbReference type="InterPro" id="IPR001789">
    <property type="entry name" value="Sig_transdc_resp-reg_receiver"/>
</dbReference>
<dbReference type="CDD" id="cd00082">
    <property type="entry name" value="HisKA"/>
    <property type="match status" value="1"/>
</dbReference>
<dbReference type="AlphaFoldDB" id="A0A953JCK0"/>
<feature type="modified residue" description="4-aspartylphosphate" evidence="6">
    <location>
        <position position="826"/>
    </location>
</feature>
<organism evidence="11 12">
    <name type="scientific">Candidatus Nitrobium versatile</name>
    <dbReference type="NCBI Taxonomy" id="2884831"/>
    <lineage>
        <taxon>Bacteria</taxon>
        <taxon>Pseudomonadati</taxon>
        <taxon>Nitrospirota</taxon>
        <taxon>Nitrospiria</taxon>
        <taxon>Nitrospirales</taxon>
        <taxon>Nitrospiraceae</taxon>
        <taxon>Candidatus Nitrobium</taxon>
    </lineage>
</organism>
<dbReference type="SUPFAM" id="SSF55781">
    <property type="entry name" value="GAF domain-like"/>
    <property type="match status" value="1"/>
</dbReference>
<dbReference type="Pfam" id="PF02518">
    <property type="entry name" value="HATPase_c"/>
    <property type="match status" value="1"/>
</dbReference>
<evidence type="ECO:0000256" key="6">
    <source>
        <dbReference type="PROSITE-ProRule" id="PRU00169"/>
    </source>
</evidence>
<evidence type="ECO:0000259" key="10">
    <source>
        <dbReference type="PROSITE" id="PS50112"/>
    </source>
</evidence>
<dbReference type="InterPro" id="IPR000014">
    <property type="entry name" value="PAS"/>
</dbReference>
<dbReference type="SMART" id="SM00091">
    <property type="entry name" value="PAS"/>
    <property type="match status" value="1"/>
</dbReference>
<evidence type="ECO:0000259" key="9">
    <source>
        <dbReference type="PROSITE" id="PS50110"/>
    </source>
</evidence>
<dbReference type="Gene3D" id="3.30.450.20">
    <property type="entry name" value="PAS domain"/>
    <property type="match status" value="1"/>
</dbReference>
<feature type="domain" description="Histidine kinase" evidence="8">
    <location>
        <begin position="535"/>
        <end position="757"/>
    </location>
</feature>
<dbReference type="SMART" id="SM00388">
    <property type="entry name" value="HisKA"/>
    <property type="match status" value="1"/>
</dbReference>
<dbReference type="SMART" id="SM00065">
    <property type="entry name" value="GAF"/>
    <property type="match status" value="1"/>
</dbReference>
<dbReference type="PANTHER" id="PTHR43065">
    <property type="entry name" value="SENSOR HISTIDINE KINASE"/>
    <property type="match status" value="1"/>
</dbReference>
<dbReference type="NCBIfam" id="TIGR00229">
    <property type="entry name" value="sensory_box"/>
    <property type="match status" value="1"/>
</dbReference>
<dbReference type="PROSITE" id="PS50109">
    <property type="entry name" value="HIS_KIN"/>
    <property type="match status" value="1"/>
</dbReference>
<dbReference type="InterPro" id="IPR003018">
    <property type="entry name" value="GAF"/>
</dbReference>
<sequence>MPFRRNSIRYRILVPLFLLTLSVVAILLSLFSMVSQEIGEEYHNALIALQAGEIREILEQAAAGLLRDGRWGDEAAMKAGKEKAIRDIGSYLAQQNIDVTLIDEGNTVLFTSAPEKTRMMLPYASRKGIFHLQRDARTHLDGFSLFFPVWQWKIILLSKPSSPFFIADTFLFLLFFVILGSFVMLAAVSFVIEKNLRYPIGKIMADIRTMHHIGATGIYELDTVGAVINDTFGRLKNRTEQYQALHSLSVSLSEDLSTDEVLMRILDHTGRLLRAGMSAFALFDTQGAFMKIITTGGTIKTRESLPEGKGLFAFIHRAAGPVRIDNVAVHPAFSGSLPEGHPEVHNLLACTVFNNQGNPIGALYLGNKKGGFTAEDETFLEAIAADAAVALNRAERMAVLRRFEQVIDSAFDVIVITDSEGFITYVNPAFVTLTGYTAEETMGKKTSLLKSGLLPHSFYKELWDTIKAGDIWKGEFINRKKSGEMYHTSAVIFPVSTEGVVSYASIQRDITQEKKLYEQLLRAQKMEAIGTLAGGIAHDFNNLLTAVLGYSEIMLGMMKQEDPMHRPVSIIHNAAERGAELGRKILTMTRKEKMETKPVDVNGIVESALELLMRSIPKSIEIVRNLGNGIPLIQADPNQIQQVIMNLAVNARDAMPDGGVLSIETSLVGEENGAANDLPFLGKGFVKFSLSDTGTGMDKEMQRKIFDPFFTTKETGKGTGLGLYIVHSIVSNHGGYINLYSEPSKGTRFSLYLPVTKGLDAEPAEASEDLKGSGTLLIIDDERDIRELCKDMLEPLGYHVLLAGGGTDGITTFRALRDEVSLVILDMIMPKMAGREVFQALRSIKPDLKILLCSGYSHHGFAGIDTLLDSGAKGFIQKPFTRQALARAVKEALAG</sequence>
<keyword evidence="5" id="KW-0418">Kinase</keyword>
<evidence type="ECO:0000256" key="7">
    <source>
        <dbReference type="SAM" id="Phobius"/>
    </source>
</evidence>
<keyword evidence="3 6" id="KW-0597">Phosphoprotein</keyword>
<feature type="transmembrane region" description="Helical" evidence="7">
    <location>
        <begin position="12"/>
        <end position="34"/>
    </location>
</feature>
<dbReference type="InterPro" id="IPR029016">
    <property type="entry name" value="GAF-like_dom_sf"/>
</dbReference>
<gene>
    <name evidence="11" type="ORF">K8I29_10425</name>
</gene>
<evidence type="ECO:0000313" key="11">
    <source>
        <dbReference type="EMBL" id="MBZ0156605.1"/>
    </source>
</evidence>
<reference evidence="11" key="2">
    <citation type="submission" date="2021-08" db="EMBL/GenBank/DDBJ databases">
        <authorList>
            <person name="Dalcin Martins P."/>
        </authorList>
    </citation>
    <scope>NUCLEOTIDE SEQUENCE</scope>
    <source>
        <strain evidence="11">MAG_39</strain>
    </source>
</reference>
<evidence type="ECO:0000256" key="3">
    <source>
        <dbReference type="ARBA" id="ARBA00022553"/>
    </source>
</evidence>
<dbReference type="InterPro" id="IPR035965">
    <property type="entry name" value="PAS-like_dom_sf"/>
</dbReference>
<dbReference type="InterPro" id="IPR003594">
    <property type="entry name" value="HATPase_dom"/>
</dbReference>
<reference evidence="11" key="1">
    <citation type="journal article" date="2021" name="bioRxiv">
        <title>Unraveling nitrogen, sulfur and carbon metabolic pathways and microbial community transcriptional responses to substrate deprivation and toxicity stresses in a bioreactor mimicking anoxic brackish coastal sediment conditions.</title>
        <authorList>
            <person name="Martins P.D."/>
            <person name="Echeveste M.J."/>
            <person name="Arshad A."/>
            <person name="Kurth J."/>
            <person name="Ouboter H."/>
            <person name="Jetten M.S.M."/>
            <person name="Welte C.U."/>
        </authorList>
    </citation>
    <scope>NUCLEOTIDE SEQUENCE</scope>
    <source>
        <strain evidence="11">MAG_39</strain>
    </source>
</reference>
<dbReference type="InterPro" id="IPR011006">
    <property type="entry name" value="CheY-like_superfamily"/>
</dbReference>
<dbReference type="SUPFAM" id="SSF55785">
    <property type="entry name" value="PYP-like sensor domain (PAS domain)"/>
    <property type="match status" value="1"/>
</dbReference>
<dbReference type="Gene3D" id="3.30.450.40">
    <property type="match status" value="1"/>
</dbReference>
<dbReference type="SMART" id="SM00387">
    <property type="entry name" value="HATPase_c"/>
    <property type="match status" value="1"/>
</dbReference>
<dbReference type="Pfam" id="PF00072">
    <property type="entry name" value="Response_reg"/>
    <property type="match status" value="1"/>
</dbReference>
<dbReference type="SUPFAM" id="SSF55874">
    <property type="entry name" value="ATPase domain of HSP90 chaperone/DNA topoisomerase II/histidine kinase"/>
    <property type="match status" value="1"/>
</dbReference>
<dbReference type="EMBL" id="JAIOIV010000082">
    <property type="protein sequence ID" value="MBZ0156605.1"/>
    <property type="molecule type" value="Genomic_DNA"/>
</dbReference>
<evidence type="ECO:0000256" key="5">
    <source>
        <dbReference type="ARBA" id="ARBA00022777"/>
    </source>
</evidence>
<feature type="domain" description="Response regulatory" evidence="9">
    <location>
        <begin position="775"/>
        <end position="893"/>
    </location>
</feature>
<evidence type="ECO:0000256" key="4">
    <source>
        <dbReference type="ARBA" id="ARBA00022679"/>
    </source>
</evidence>
<evidence type="ECO:0000256" key="1">
    <source>
        <dbReference type="ARBA" id="ARBA00000085"/>
    </source>
</evidence>
<dbReference type="EC" id="2.7.13.3" evidence="2"/>
<dbReference type="SUPFAM" id="SSF47384">
    <property type="entry name" value="Homodimeric domain of signal transducing histidine kinase"/>
    <property type="match status" value="1"/>
</dbReference>
<dbReference type="GO" id="GO:0000155">
    <property type="term" value="F:phosphorelay sensor kinase activity"/>
    <property type="evidence" value="ECO:0007669"/>
    <property type="project" value="InterPro"/>
</dbReference>
<dbReference type="Pfam" id="PF13185">
    <property type="entry name" value="GAF_2"/>
    <property type="match status" value="1"/>
</dbReference>
<dbReference type="PANTHER" id="PTHR43065:SF42">
    <property type="entry name" value="TWO-COMPONENT SENSOR PPRA"/>
    <property type="match status" value="1"/>
</dbReference>
<dbReference type="InterPro" id="IPR003661">
    <property type="entry name" value="HisK_dim/P_dom"/>
</dbReference>
<dbReference type="InterPro" id="IPR004358">
    <property type="entry name" value="Sig_transdc_His_kin-like_C"/>
</dbReference>
<proteinExistence type="predicted"/>
<keyword evidence="7" id="KW-0472">Membrane</keyword>
<keyword evidence="4" id="KW-0808">Transferase</keyword>
<dbReference type="PROSITE" id="PS50110">
    <property type="entry name" value="RESPONSE_REGULATORY"/>
    <property type="match status" value="1"/>
</dbReference>
<dbReference type="Gene3D" id="3.40.50.2300">
    <property type="match status" value="1"/>
</dbReference>
<dbReference type="InterPro" id="IPR036890">
    <property type="entry name" value="HATPase_C_sf"/>
</dbReference>
<dbReference type="InterPro" id="IPR005467">
    <property type="entry name" value="His_kinase_dom"/>
</dbReference>
<keyword evidence="7" id="KW-1133">Transmembrane helix</keyword>
<feature type="transmembrane region" description="Helical" evidence="7">
    <location>
        <begin position="170"/>
        <end position="192"/>
    </location>
</feature>
<dbReference type="Pfam" id="PF13426">
    <property type="entry name" value="PAS_9"/>
    <property type="match status" value="1"/>
</dbReference>
<dbReference type="Proteomes" id="UP000705867">
    <property type="component" value="Unassembled WGS sequence"/>
</dbReference>
<comment type="catalytic activity">
    <reaction evidence="1">
        <text>ATP + protein L-histidine = ADP + protein N-phospho-L-histidine.</text>
        <dbReference type="EC" id="2.7.13.3"/>
    </reaction>
</comment>
<dbReference type="InterPro" id="IPR036097">
    <property type="entry name" value="HisK_dim/P_sf"/>
</dbReference>
<name>A0A953JCK0_9BACT</name>
<dbReference type="Gene3D" id="3.30.565.10">
    <property type="entry name" value="Histidine kinase-like ATPase, C-terminal domain"/>
    <property type="match status" value="1"/>
</dbReference>
<dbReference type="CDD" id="cd00130">
    <property type="entry name" value="PAS"/>
    <property type="match status" value="1"/>
</dbReference>
<evidence type="ECO:0000256" key="2">
    <source>
        <dbReference type="ARBA" id="ARBA00012438"/>
    </source>
</evidence>